<name>Q8MYU1_DROME</name>
<protein>
    <submittedName>
        <fullName evidence="1">RH59280p</fullName>
    </submittedName>
</protein>
<sequence length="86" mass="9567">IIPHQDAFLSTVPFGHELLSAAILRGWSEFGARTGGCRSSSQLHRLTTTAWCSSTTSDHHRQFFGLNKLKAKHEKTGKISIDGRFK</sequence>
<dbReference type="FlyBase" id="FBgn0052726">
    <property type="gene designation" value="CG32726"/>
</dbReference>
<proteinExistence type="evidence at transcript level"/>
<accession>Q8MYU1</accession>
<feature type="non-terminal residue" evidence="1">
    <location>
        <position position="1"/>
    </location>
</feature>
<dbReference type="AGR" id="FB:FBgn0052726"/>
<dbReference type="EMBL" id="AY113607">
    <property type="protein sequence ID" value="AAM29612.1"/>
    <property type="molecule type" value="mRNA"/>
</dbReference>
<evidence type="ECO:0000313" key="2">
    <source>
        <dbReference type="FlyBase" id="FBgn0052726"/>
    </source>
</evidence>
<organism evidence="1">
    <name type="scientific">Drosophila melanogaster</name>
    <name type="common">Fruit fly</name>
    <dbReference type="NCBI Taxonomy" id="7227"/>
    <lineage>
        <taxon>Eukaryota</taxon>
        <taxon>Metazoa</taxon>
        <taxon>Ecdysozoa</taxon>
        <taxon>Arthropoda</taxon>
        <taxon>Hexapoda</taxon>
        <taxon>Insecta</taxon>
        <taxon>Pterygota</taxon>
        <taxon>Neoptera</taxon>
        <taxon>Endopterygota</taxon>
        <taxon>Diptera</taxon>
        <taxon>Brachycera</taxon>
        <taxon>Muscomorpha</taxon>
        <taxon>Ephydroidea</taxon>
        <taxon>Drosophilidae</taxon>
        <taxon>Drosophila</taxon>
        <taxon>Sophophora</taxon>
    </lineage>
</organism>
<dbReference type="AlphaFoldDB" id="Q8MYU1"/>
<gene>
    <name evidence="2" type="ORF">CG32726</name>
</gene>
<evidence type="ECO:0000313" key="1">
    <source>
        <dbReference type="EMBL" id="AAM29612.1"/>
    </source>
</evidence>
<reference evidence="1" key="1">
    <citation type="submission" date="2002-05" db="EMBL/GenBank/DDBJ databases">
        <authorList>
            <person name="Stapleton M."/>
            <person name="Brokstein P."/>
            <person name="Hong L."/>
            <person name="Agbayani A."/>
            <person name="Carlson J."/>
            <person name="Champe M."/>
            <person name="Chavez C."/>
            <person name="Dorsett V."/>
            <person name="Dresnek D."/>
            <person name="Farfan D."/>
            <person name="Frise E."/>
            <person name="George R."/>
            <person name="Gonzalez M."/>
            <person name="Guarin H."/>
            <person name="Kronmiller B."/>
            <person name="Li P."/>
            <person name="Liao G."/>
            <person name="Miranda A."/>
            <person name="Mungall C.J."/>
            <person name="Nunoo J."/>
            <person name="Pacleb J."/>
            <person name="Paragas V."/>
            <person name="Park S."/>
            <person name="Patel S."/>
            <person name="Phouanenavong S."/>
            <person name="Wan K."/>
            <person name="Yu C."/>
            <person name="Lewis S.E."/>
            <person name="Rubin G.M."/>
            <person name="Celniker S."/>
        </authorList>
    </citation>
    <scope>NUCLEOTIDE SEQUENCE</scope>
    <source>
        <strain evidence="1">Berkeley</strain>
    </source>
</reference>